<dbReference type="EMBL" id="JAPDRP010000011">
    <property type="protein sequence ID" value="KAJ9643570.1"/>
    <property type="molecule type" value="Genomic_DNA"/>
</dbReference>
<keyword evidence="2" id="KW-1185">Reference proteome</keyword>
<protein>
    <submittedName>
        <fullName evidence="1">Uncharacterized protein</fullName>
    </submittedName>
</protein>
<reference evidence="1" key="1">
    <citation type="submission" date="2022-10" db="EMBL/GenBank/DDBJ databases">
        <title>Culturing micro-colonial fungi from biological soil crusts in the Mojave desert and describing Neophaeococcomyces mojavensis, and introducing the new genera and species Taxawa tesnikishii.</title>
        <authorList>
            <person name="Kurbessoian T."/>
            <person name="Stajich J.E."/>
        </authorList>
    </citation>
    <scope>NUCLEOTIDE SEQUENCE</scope>
    <source>
        <strain evidence="1">JES_115</strain>
    </source>
</reference>
<evidence type="ECO:0000313" key="1">
    <source>
        <dbReference type="EMBL" id="KAJ9643570.1"/>
    </source>
</evidence>
<name>A0ACC2Z720_9PEZI</name>
<accession>A0ACC2Z720</accession>
<comment type="caution">
    <text evidence="1">The sequence shown here is derived from an EMBL/GenBank/DDBJ whole genome shotgun (WGS) entry which is preliminary data.</text>
</comment>
<evidence type="ECO:0000313" key="2">
    <source>
        <dbReference type="Proteomes" id="UP001172680"/>
    </source>
</evidence>
<dbReference type="Proteomes" id="UP001172680">
    <property type="component" value="Unassembled WGS sequence"/>
</dbReference>
<sequence length="793" mass="86160">MHLTALAVSLALLAASGSLASPTLPLHAREVVTVTRTVAGPAATSYDWANGATPDFPIHPSCNATERVQLERAFAETIKLAQHAKEHVLRFGNSSAFYTKYFGNAPTAEPIGWFDKVVSADRGGMWFRCDNPDGNCEQEGKQCFFFMKRFIEGRIISRTDGDIIGWGGHWRGENATLETVICPLSYSTRWPLEAMCGNGYTVAGGATNAYWASDIMHRLFHVYNVGEGTIEHYADDYAACLALAASNPEEAVRNSDTLQYFALDVYAWDVALPGEGCTGKAPEGSSSAAATGSATSSASSSTTGIAGSMSAEASSIIASPTLAEVQTTTSDAAASAAEQHFGGHLIGISRLRSSAGFHSSRSPAEARSLVLFQPAHARPGGSLIGSMGRFSFRDSHVEKGHNQRVSLRERLAHFTWSWFECTMSTGAIATLLSQQPNTFTGLRTIGKVFFILDLVLFFLFSALMTTRFVLNPKAITRSLHHPHESFFFGTYWVSIGLILYCIQQYAVDACGPWLVKTLEICFWIFAGCALLVAIFQYHVIFDLESPPIHDALPAWILPLYPFLVLGPLAATLEYSQPREAALPIMIGGIMFQGLGWTFALIIYTLYITRLISNQLPEESKRPGMYVAVGPAAYTSITLVSLGSQAQKVLPDDFLSITSVPTGDLWKAFGVPAGIFLWLIGFWFFALSTVSVFFGIRKIYFTLNWWAFVFPNVGLVIAAIQIGNVLKSKSIGWVCSGATIVLVIVWLVVAVANVRAVWKGQVCWPGKDEDMEDVDGQETATEAPVLDLDGQGPA</sequence>
<organism evidence="1 2">
    <name type="scientific">Coniosporium tulheliwenetii</name>
    <dbReference type="NCBI Taxonomy" id="3383036"/>
    <lineage>
        <taxon>Eukaryota</taxon>
        <taxon>Fungi</taxon>
        <taxon>Dikarya</taxon>
        <taxon>Ascomycota</taxon>
        <taxon>Pezizomycotina</taxon>
        <taxon>Dothideomycetes</taxon>
        <taxon>Dothideomycetes incertae sedis</taxon>
        <taxon>Coniosporium</taxon>
    </lineage>
</organism>
<proteinExistence type="predicted"/>
<gene>
    <name evidence="1" type="ORF">H2199_004249</name>
</gene>